<evidence type="ECO:0000313" key="2">
    <source>
        <dbReference type="EMBL" id="KAF4306714.1"/>
    </source>
</evidence>
<feature type="region of interest" description="Disordered" evidence="1">
    <location>
        <begin position="40"/>
        <end position="85"/>
    </location>
</feature>
<sequence>MDQAGLNTQERIEYVEELGRQRGLRLSGKIAQLGLAQTVSNKNAAAEKRRKRKRDAVAAHDARRQRQQQIPRPTQSAASREVRVWESLRSRPPQALQLIVEIKRDLEGGGALEWKERQGPRGRGRPAKGSQGRKVMSYLDAERWLTRAESVGRQRTLDEVVEALAQRRAAAGESAASKEPVKQVGEAAEQPAEETGQPDTEGHARQLTVIVPGASPPPNNQLQGRQQRAALSPPALYKALYGRRLDEVTEAITRERREGRGSAEGSQVVATGAAGHARNGAWDLIKRELADEPEKLRQLQSISTTAAWRWQQFFDQLGYGAIFLVGEADLPNSFVEKDLSNAEFQRFLDLVKRINPGVVELGDALWEAVGGPAALETGDFSFPNVDAEGIRRVTAQIGKGAAVQSSQGAVVYEVADSDEGEAEE</sequence>
<dbReference type="Proteomes" id="UP000572817">
    <property type="component" value="Unassembled WGS sequence"/>
</dbReference>
<protein>
    <submittedName>
        <fullName evidence="2">Uncharacterized protein</fullName>
    </submittedName>
</protein>
<keyword evidence="3" id="KW-1185">Reference proteome</keyword>
<accession>A0A8H4N0Z0</accession>
<evidence type="ECO:0000313" key="3">
    <source>
        <dbReference type="Proteomes" id="UP000572817"/>
    </source>
</evidence>
<feature type="region of interest" description="Disordered" evidence="1">
    <location>
        <begin position="170"/>
        <end position="202"/>
    </location>
</feature>
<feature type="region of interest" description="Disordered" evidence="1">
    <location>
        <begin position="210"/>
        <end position="229"/>
    </location>
</feature>
<comment type="caution">
    <text evidence="2">The sequence shown here is derived from an EMBL/GenBank/DDBJ whole genome shotgun (WGS) entry which is preliminary data.</text>
</comment>
<gene>
    <name evidence="2" type="ORF">GTA08_BOTSDO06115</name>
</gene>
<dbReference type="EMBL" id="WWBZ02000033">
    <property type="protein sequence ID" value="KAF4306714.1"/>
    <property type="molecule type" value="Genomic_DNA"/>
</dbReference>
<dbReference type="AlphaFoldDB" id="A0A8H4N0Z0"/>
<name>A0A8H4N0Z0_9PEZI</name>
<feature type="region of interest" description="Disordered" evidence="1">
    <location>
        <begin position="111"/>
        <end position="134"/>
    </location>
</feature>
<organism evidence="2 3">
    <name type="scientific">Botryosphaeria dothidea</name>
    <dbReference type="NCBI Taxonomy" id="55169"/>
    <lineage>
        <taxon>Eukaryota</taxon>
        <taxon>Fungi</taxon>
        <taxon>Dikarya</taxon>
        <taxon>Ascomycota</taxon>
        <taxon>Pezizomycotina</taxon>
        <taxon>Dothideomycetes</taxon>
        <taxon>Dothideomycetes incertae sedis</taxon>
        <taxon>Botryosphaeriales</taxon>
        <taxon>Botryosphaeriaceae</taxon>
        <taxon>Botryosphaeria</taxon>
    </lineage>
</organism>
<evidence type="ECO:0000256" key="1">
    <source>
        <dbReference type="SAM" id="MobiDB-lite"/>
    </source>
</evidence>
<feature type="compositionally biased region" description="Basic and acidic residues" evidence="1">
    <location>
        <begin position="55"/>
        <end position="64"/>
    </location>
</feature>
<proteinExistence type="predicted"/>
<reference evidence="2" key="1">
    <citation type="submission" date="2020-04" db="EMBL/GenBank/DDBJ databases">
        <title>Genome Assembly and Annotation of Botryosphaeria dothidea sdau 11-99, a Latent Pathogen of Apple Fruit Ring Rot in China.</title>
        <authorList>
            <person name="Yu C."/>
            <person name="Diao Y."/>
            <person name="Lu Q."/>
            <person name="Zhao J."/>
            <person name="Cui S."/>
            <person name="Peng C."/>
            <person name="He B."/>
            <person name="Liu H."/>
        </authorList>
    </citation>
    <scope>NUCLEOTIDE SEQUENCE [LARGE SCALE GENOMIC DNA]</scope>
    <source>
        <strain evidence="2">Sdau11-99</strain>
    </source>
</reference>